<feature type="transmembrane region" description="Helical" evidence="2">
    <location>
        <begin position="122"/>
        <end position="140"/>
    </location>
</feature>
<reference evidence="4 5" key="2">
    <citation type="journal article" date="2010" name="Stand. Genomic Sci.">
        <title>Complete genome sequence of Gordonia bronchialis type strain (3410).</title>
        <authorList>
            <person name="Ivanova N."/>
            <person name="Sikorski J."/>
            <person name="Jando M."/>
            <person name="Lapidus A."/>
            <person name="Nolan M."/>
            <person name="Lucas S."/>
            <person name="Del Rio T.G."/>
            <person name="Tice H."/>
            <person name="Copeland A."/>
            <person name="Cheng J.F."/>
            <person name="Chen F."/>
            <person name="Bruce D."/>
            <person name="Goodwin L."/>
            <person name="Pitluck S."/>
            <person name="Mavromatis K."/>
            <person name="Ovchinnikova G."/>
            <person name="Pati A."/>
            <person name="Chen A."/>
            <person name="Palaniappan K."/>
            <person name="Land M."/>
            <person name="Hauser L."/>
            <person name="Chang Y.J."/>
            <person name="Jeffries C.D."/>
            <person name="Chain P."/>
            <person name="Saunders E."/>
            <person name="Han C."/>
            <person name="Detter J.C."/>
            <person name="Brettin T."/>
            <person name="Rohde M."/>
            <person name="Goker M."/>
            <person name="Bristow J."/>
            <person name="Eisen J.A."/>
            <person name="Markowitz V."/>
            <person name="Hugenholtz P."/>
            <person name="Klenk H.P."/>
            <person name="Kyrpides N.C."/>
        </authorList>
    </citation>
    <scope>NUCLEOTIDE SEQUENCE [LARGE SCALE GENOMIC DNA]</scope>
    <source>
        <strain evidence="5">ATCC 25592 / DSM 43247 / BCRC 13721 / JCM 3198 / KCTC 3076 / NBRC 16047 / NCTC 10667</strain>
    </source>
</reference>
<sequence>MASQRTPSSVWVAPALMLTGGVSMYLGAALAVVLFDRLGPSAVAWMRIAGAALVLMAWVRPGRSAFTGHRLALAGSFGVITAAMNIAFYEALDRLPLGTTVALEFLGPIVVAAVGSRSRRDVAALGLVIVGVLLIVDVRWSGSPAGVGFALTAAACWSGYILLGKAVAQRGSGMEDLATGFLVAAVLTSPLAIGLRPAFDADAPTLGLLGIGLALGLLSTAVPYALDQVILRRVGRARFAILLALLPVTAAVVGFLALLQVPHAAEFAGIVAVAAAVGVQARGVHDEGPPNPG</sequence>
<protein>
    <recommendedName>
        <fullName evidence="3">EamA domain-containing protein</fullName>
    </recommendedName>
</protein>
<gene>
    <name evidence="4" type="ordered locus">Gbro_3333</name>
</gene>
<feature type="domain" description="EamA" evidence="3">
    <location>
        <begin position="146"/>
        <end position="277"/>
    </location>
</feature>
<dbReference type="InterPro" id="IPR037185">
    <property type="entry name" value="EmrE-like"/>
</dbReference>
<keyword evidence="5" id="KW-1185">Reference proteome</keyword>
<feature type="transmembrane region" description="Helical" evidence="2">
    <location>
        <begin position="12"/>
        <end position="35"/>
    </location>
</feature>
<feature type="transmembrane region" description="Helical" evidence="2">
    <location>
        <begin position="41"/>
        <end position="59"/>
    </location>
</feature>
<dbReference type="Pfam" id="PF00892">
    <property type="entry name" value="EamA"/>
    <property type="match status" value="1"/>
</dbReference>
<dbReference type="GO" id="GO:0016020">
    <property type="term" value="C:membrane"/>
    <property type="evidence" value="ECO:0007669"/>
    <property type="project" value="InterPro"/>
</dbReference>
<feature type="transmembrane region" description="Helical" evidence="2">
    <location>
        <begin position="238"/>
        <end position="259"/>
    </location>
</feature>
<keyword evidence="2" id="KW-1133">Transmembrane helix</keyword>
<evidence type="ECO:0000313" key="5">
    <source>
        <dbReference type="Proteomes" id="UP000001219"/>
    </source>
</evidence>
<evidence type="ECO:0000313" key="4">
    <source>
        <dbReference type="EMBL" id="ACY22537.1"/>
    </source>
</evidence>
<feature type="transmembrane region" description="Helical" evidence="2">
    <location>
        <begin position="146"/>
        <end position="168"/>
    </location>
</feature>
<dbReference type="eggNOG" id="COG5006">
    <property type="taxonomic scope" value="Bacteria"/>
</dbReference>
<evidence type="ECO:0000256" key="1">
    <source>
        <dbReference type="ARBA" id="ARBA00007362"/>
    </source>
</evidence>
<feature type="transmembrane region" description="Helical" evidence="2">
    <location>
        <begin position="205"/>
        <end position="226"/>
    </location>
</feature>
<name>D0LD44_GORB4</name>
<dbReference type="STRING" id="526226.Gbro_3333"/>
<keyword evidence="2" id="KW-0472">Membrane</keyword>
<keyword evidence="2" id="KW-0812">Transmembrane</keyword>
<organism evidence="4 5">
    <name type="scientific">Gordonia bronchialis (strain ATCC 25592 / DSM 43247 / BCRC 13721 / JCM 3198 / KCTC 3076 / NBRC 16047 / NCTC 10667)</name>
    <name type="common">Rhodococcus bronchialis</name>
    <dbReference type="NCBI Taxonomy" id="526226"/>
    <lineage>
        <taxon>Bacteria</taxon>
        <taxon>Bacillati</taxon>
        <taxon>Actinomycetota</taxon>
        <taxon>Actinomycetes</taxon>
        <taxon>Mycobacteriales</taxon>
        <taxon>Gordoniaceae</taxon>
        <taxon>Gordonia</taxon>
    </lineage>
</organism>
<comment type="similarity">
    <text evidence="1">Belongs to the EamA transporter family.</text>
</comment>
<feature type="transmembrane region" description="Helical" evidence="2">
    <location>
        <begin position="95"/>
        <end position="115"/>
    </location>
</feature>
<dbReference type="KEGG" id="gbr:Gbro_3333"/>
<dbReference type="EMBL" id="CP001802">
    <property type="protein sequence ID" value="ACY22537.1"/>
    <property type="molecule type" value="Genomic_DNA"/>
</dbReference>
<proteinExistence type="inferred from homology"/>
<dbReference type="AlphaFoldDB" id="D0LD44"/>
<dbReference type="Proteomes" id="UP000001219">
    <property type="component" value="Chromosome"/>
</dbReference>
<evidence type="ECO:0000256" key="2">
    <source>
        <dbReference type="SAM" id="Phobius"/>
    </source>
</evidence>
<dbReference type="InterPro" id="IPR000620">
    <property type="entry name" value="EamA_dom"/>
</dbReference>
<accession>D0LD44</accession>
<evidence type="ECO:0000259" key="3">
    <source>
        <dbReference type="Pfam" id="PF00892"/>
    </source>
</evidence>
<feature type="transmembrane region" description="Helical" evidence="2">
    <location>
        <begin position="71"/>
        <end position="89"/>
    </location>
</feature>
<dbReference type="RefSeq" id="WP_012835052.1">
    <property type="nucleotide sequence ID" value="NC_013441.1"/>
</dbReference>
<dbReference type="SUPFAM" id="SSF103481">
    <property type="entry name" value="Multidrug resistance efflux transporter EmrE"/>
    <property type="match status" value="2"/>
</dbReference>
<reference evidence="5" key="1">
    <citation type="submission" date="2009-10" db="EMBL/GenBank/DDBJ databases">
        <title>The complete chromosome of Gordonia bronchialis DSM 43247.</title>
        <authorList>
            <consortium name="US DOE Joint Genome Institute (JGI-PGF)"/>
            <person name="Lucas S."/>
            <person name="Copeland A."/>
            <person name="Lapidus A."/>
            <person name="Glavina del Rio T."/>
            <person name="Dalin E."/>
            <person name="Tice H."/>
            <person name="Bruce D."/>
            <person name="Goodwin L."/>
            <person name="Pitluck S."/>
            <person name="Kyrpides N."/>
            <person name="Mavromatis K."/>
            <person name="Ivanova N."/>
            <person name="Ovchinnikova G."/>
            <person name="Saunders E."/>
            <person name="Brettin T."/>
            <person name="Detter J.C."/>
            <person name="Han C."/>
            <person name="Larimer F."/>
            <person name="Land M."/>
            <person name="Hauser L."/>
            <person name="Markowitz V."/>
            <person name="Cheng J.-F."/>
            <person name="Hugenholtz P."/>
            <person name="Woyke T."/>
            <person name="Wu D."/>
            <person name="Jando M."/>
            <person name="Schneider S."/>
            <person name="Goeker M."/>
            <person name="Klenk H.-P."/>
            <person name="Eisen J.A."/>
        </authorList>
    </citation>
    <scope>NUCLEOTIDE SEQUENCE [LARGE SCALE GENOMIC DNA]</scope>
    <source>
        <strain evidence="5">ATCC 25592 / DSM 43247 / BCRC 13721 / JCM 3198 / KCTC 3076 / NBRC 16047 / NCTC 10667</strain>
    </source>
</reference>
<dbReference type="HOGENOM" id="CLU_057295_0_0_11"/>
<feature type="transmembrane region" description="Helical" evidence="2">
    <location>
        <begin position="180"/>
        <end position="199"/>
    </location>
</feature>